<feature type="transmembrane region" description="Helical" evidence="1">
    <location>
        <begin position="41"/>
        <end position="58"/>
    </location>
</feature>
<feature type="transmembrane region" description="Helical" evidence="1">
    <location>
        <begin position="306"/>
        <end position="323"/>
    </location>
</feature>
<reference evidence="2" key="1">
    <citation type="submission" date="2020-08" db="EMBL/GenBank/DDBJ databases">
        <title>Sulfitobacter aestuariivivens sp. nov., isolated from a tidal flat.</title>
        <authorList>
            <person name="Park S."/>
            <person name="Yoon J.-H."/>
        </authorList>
    </citation>
    <scope>NUCLEOTIDE SEQUENCE</scope>
    <source>
        <strain evidence="2">TSTF-M16</strain>
    </source>
</reference>
<proteinExistence type="predicted"/>
<feature type="transmembrane region" description="Helical" evidence="1">
    <location>
        <begin position="335"/>
        <end position="355"/>
    </location>
</feature>
<feature type="transmembrane region" description="Helical" evidence="1">
    <location>
        <begin position="175"/>
        <end position="199"/>
    </location>
</feature>
<evidence type="ECO:0000256" key="1">
    <source>
        <dbReference type="SAM" id="Phobius"/>
    </source>
</evidence>
<keyword evidence="3" id="KW-1185">Reference proteome</keyword>
<dbReference type="Proteomes" id="UP000635142">
    <property type="component" value="Unassembled WGS sequence"/>
</dbReference>
<feature type="transmembrane region" description="Helical" evidence="1">
    <location>
        <begin position="367"/>
        <end position="386"/>
    </location>
</feature>
<sequence>MKTFLIRGVPEALQQDGWWLNAPPPQPPARTAARGATQPPVWRAGLLLALIALGDLLVWQVAPGLSLAVFGAALVLAAILAVEVTLSLRAQGQIAAGLTLALCPLVELVQPLSLLIAVLGISAILVLIAGLRRGQLALGMLRLWPCGARQGFADLRQGVGGRGDRDVSGSIGRAVLGWLMPVAMGLVFVWLLLIANPIAEQWLERFWDSDLKMPDPGRMIFWLCLAPVIWTALSIAQMRERLAAAPRLAKAGPAPIGLINPASVSRALVLFNAVFAVQTGLDVVYLYGGVGLPEGITYAEYAHRGAYPLVVTGLLAGGFALLSRRWVQGSYMLRVLLMLFVAQNVALVISSLVRLELYIEVYGLTRLRMAAAIWMGLTASGLALILWQVWQGRDNHWLVLRGGALTAAVVYVCAFISFDAAIARYNLGHDVTPDRYYLCNLGDAAKPVIAAHDRNLCATRQMRIVAPDDWREWGFRNWRARTSLAALDTGNRP</sequence>
<feature type="transmembrane region" description="Helical" evidence="1">
    <location>
        <begin position="108"/>
        <end position="131"/>
    </location>
</feature>
<organism evidence="2 3">
    <name type="scientific">Sulfitobacter aestuariivivens</name>
    <dbReference type="NCBI Taxonomy" id="2766981"/>
    <lineage>
        <taxon>Bacteria</taxon>
        <taxon>Pseudomonadati</taxon>
        <taxon>Pseudomonadota</taxon>
        <taxon>Alphaproteobacteria</taxon>
        <taxon>Rhodobacterales</taxon>
        <taxon>Roseobacteraceae</taxon>
        <taxon>Sulfitobacter</taxon>
    </lineage>
</organism>
<dbReference type="InterPro" id="IPR025291">
    <property type="entry name" value="DUF4153"/>
</dbReference>
<dbReference type="EMBL" id="JACTAG010000002">
    <property type="protein sequence ID" value="MBD3665757.1"/>
    <property type="molecule type" value="Genomic_DNA"/>
</dbReference>
<keyword evidence="1" id="KW-0812">Transmembrane</keyword>
<keyword evidence="1" id="KW-1133">Transmembrane helix</keyword>
<feature type="transmembrane region" description="Helical" evidence="1">
    <location>
        <begin position="398"/>
        <end position="418"/>
    </location>
</feature>
<feature type="transmembrane region" description="Helical" evidence="1">
    <location>
        <begin position="219"/>
        <end position="238"/>
    </location>
</feature>
<evidence type="ECO:0000313" key="3">
    <source>
        <dbReference type="Proteomes" id="UP000635142"/>
    </source>
</evidence>
<gene>
    <name evidence="2" type="ORF">H9Q16_17615</name>
</gene>
<dbReference type="AlphaFoldDB" id="A0A927D9P4"/>
<feature type="transmembrane region" description="Helical" evidence="1">
    <location>
        <begin position="267"/>
        <end position="286"/>
    </location>
</feature>
<keyword evidence="1" id="KW-0472">Membrane</keyword>
<feature type="transmembrane region" description="Helical" evidence="1">
    <location>
        <begin position="65"/>
        <end position="88"/>
    </location>
</feature>
<dbReference type="Pfam" id="PF13687">
    <property type="entry name" value="DUF4153"/>
    <property type="match status" value="1"/>
</dbReference>
<protein>
    <submittedName>
        <fullName evidence="2">DUF4173 domain-containing protein</fullName>
    </submittedName>
</protein>
<accession>A0A927D9P4</accession>
<dbReference type="RefSeq" id="WP_191076718.1">
    <property type="nucleotide sequence ID" value="NZ_JACTAG010000002.1"/>
</dbReference>
<comment type="caution">
    <text evidence="2">The sequence shown here is derived from an EMBL/GenBank/DDBJ whole genome shotgun (WGS) entry which is preliminary data.</text>
</comment>
<evidence type="ECO:0000313" key="2">
    <source>
        <dbReference type="EMBL" id="MBD3665757.1"/>
    </source>
</evidence>
<name>A0A927D9P4_9RHOB</name>